<keyword evidence="2" id="KW-1185">Reference proteome</keyword>
<accession>A0A3Q9IAS5</accession>
<dbReference type="Proteomes" id="UP000270678">
    <property type="component" value="Chromosome"/>
</dbReference>
<dbReference type="KEGG" id="plut:EI981_19760"/>
<evidence type="ECO:0000313" key="1">
    <source>
        <dbReference type="EMBL" id="AZS16465.1"/>
    </source>
</evidence>
<evidence type="ECO:0008006" key="3">
    <source>
        <dbReference type="Google" id="ProtNLM"/>
    </source>
</evidence>
<dbReference type="AlphaFoldDB" id="A0A3Q9IAS5"/>
<evidence type="ECO:0000313" key="2">
    <source>
        <dbReference type="Proteomes" id="UP000270678"/>
    </source>
</evidence>
<dbReference type="RefSeq" id="WP_127001092.1">
    <property type="nucleotide sequence ID" value="NZ_CP034346.1"/>
</dbReference>
<proteinExistence type="predicted"/>
<name>A0A3Q9IAS5_9BACL</name>
<dbReference type="OrthoDB" id="1918216at2"/>
<gene>
    <name evidence="1" type="ORF">EI981_19760</name>
</gene>
<organism evidence="1 2">
    <name type="scientific">Paenibacillus lutimineralis</name>
    <dbReference type="NCBI Taxonomy" id="2707005"/>
    <lineage>
        <taxon>Bacteria</taxon>
        <taxon>Bacillati</taxon>
        <taxon>Bacillota</taxon>
        <taxon>Bacilli</taxon>
        <taxon>Bacillales</taxon>
        <taxon>Paenibacillaceae</taxon>
        <taxon>Paenibacillus</taxon>
    </lineage>
</organism>
<sequence length="110" mass="12672">MKAFCDASCQQSFELEDFQTVRIGDGVDKVYFVCPHCKQEYVAFYTNPEIRKLQAKIRNVLGRTVDPRASLTEAIKQEKKIQKQIAKIKSEIKEKMDVLRARIEGKETSS</sequence>
<reference evidence="2" key="1">
    <citation type="submission" date="2018-12" db="EMBL/GenBank/DDBJ databases">
        <title>Complete genome sequence of Paenibacillus sp. MBLB1234.</title>
        <authorList>
            <person name="Nam Y.-D."/>
            <person name="Kang J."/>
            <person name="Chung W.-H."/>
            <person name="Park Y.S."/>
        </authorList>
    </citation>
    <scope>NUCLEOTIDE SEQUENCE [LARGE SCALE GENOMIC DNA]</scope>
    <source>
        <strain evidence="2">MBLB1234</strain>
    </source>
</reference>
<protein>
    <recommendedName>
        <fullName evidence="3">Transglycosylase</fullName>
    </recommendedName>
</protein>
<dbReference type="EMBL" id="CP034346">
    <property type="protein sequence ID" value="AZS16465.1"/>
    <property type="molecule type" value="Genomic_DNA"/>
</dbReference>